<feature type="coiled-coil region" evidence="1">
    <location>
        <begin position="204"/>
        <end position="231"/>
    </location>
</feature>
<feature type="signal peptide" evidence="2">
    <location>
        <begin position="1"/>
        <end position="20"/>
    </location>
</feature>
<sequence>MKILLNCICIAVIALQLTWAAPMPETTTNGPIKASYYQKRYDIFDSILKEINNSTASSIMAMTTTHASILKDYNEWLTTHKGDIDADKLKLHEIMAENLKTFVKTKESLQNDPHNCELQRKMQTTFFTVENTRNTIGDKEVNQIWKTHQKDVENMNDEAEKKAFSERFFPVLENEFESFLQMLDGAGKEDNKEFIKWYKNFQSKTDLDEKFEEFEEIQDLYEEELERETKAGEVNCRLLANLEWQEEILRGVLTAIASAFKALGNALEKKSN</sequence>
<dbReference type="OrthoDB" id="10582366at2759"/>
<evidence type="ECO:0000256" key="2">
    <source>
        <dbReference type="SAM" id="SignalP"/>
    </source>
</evidence>
<dbReference type="EnsemblMetazoa" id="SCAU004650-RA">
    <property type="protein sequence ID" value="SCAU004650-PA"/>
    <property type="gene ID" value="SCAU004650"/>
</dbReference>
<evidence type="ECO:0000313" key="3">
    <source>
        <dbReference type="EnsemblMetazoa" id="SCAU004650-PA"/>
    </source>
</evidence>
<protein>
    <submittedName>
        <fullName evidence="3">Uncharacterized protein</fullName>
    </submittedName>
</protein>
<dbReference type="AlphaFoldDB" id="A0A1I8P466"/>
<dbReference type="VEuPathDB" id="VectorBase:SCAU004650"/>
<keyword evidence="1" id="KW-0175">Coiled coil</keyword>
<reference evidence="3" key="1">
    <citation type="submission" date="2020-05" db="UniProtKB">
        <authorList>
            <consortium name="EnsemblMetazoa"/>
        </authorList>
    </citation>
    <scope>IDENTIFICATION</scope>
    <source>
        <strain evidence="3">USDA</strain>
    </source>
</reference>
<keyword evidence="4" id="KW-1185">Reference proteome</keyword>
<keyword evidence="2" id="KW-0732">Signal</keyword>
<accession>A0A1I8P466</accession>
<evidence type="ECO:0000256" key="1">
    <source>
        <dbReference type="SAM" id="Coils"/>
    </source>
</evidence>
<name>A0A1I8P466_STOCA</name>
<dbReference type="KEGG" id="scac:106087708"/>
<feature type="chain" id="PRO_5009325985" evidence="2">
    <location>
        <begin position="21"/>
        <end position="272"/>
    </location>
</feature>
<gene>
    <name evidence="3" type="primary">106087708</name>
</gene>
<organism evidence="3 4">
    <name type="scientific">Stomoxys calcitrans</name>
    <name type="common">Stable fly</name>
    <name type="synonym">Conops calcitrans</name>
    <dbReference type="NCBI Taxonomy" id="35570"/>
    <lineage>
        <taxon>Eukaryota</taxon>
        <taxon>Metazoa</taxon>
        <taxon>Ecdysozoa</taxon>
        <taxon>Arthropoda</taxon>
        <taxon>Hexapoda</taxon>
        <taxon>Insecta</taxon>
        <taxon>Pterygota</taxon>
        <taxon>Neoptera</taxon>
        <taxon>Endopterygota</taxon>
        <taxon>Diptera</taxon>
        <taxon>Brachycera</taxon>
        <taxon>Muscomorpha</taxon>
        <taxon>Muscoidea</taxon>
        <taxon>Muscidae</taxon>
        <taxon>Stomoxys</taxon>
    </lineage>
</organism>
<proteinExistence type="predicted"/>
<dbReference type="Proteomes" id="UP000095300">
    <property type="component" value="Unassembled WGS sequence"/>
</dbReference>
<evidence type="ECO:0000313" key="4">
    <source>
        <dbReference type="Proteomes" id="UP000095300"/>
    </source>
</evidence>